<dbReference type="Proteomes" id="UP000004510">
    <property type="component" value="Unassembled WGS sequence"/>
</dbReference>
<comment type="caution">
    <text evidence="1">The sequence shown here is derived from an EMBL/GenBank/DDBJ whole genome shotgun (WGS) entry which is preliminary data.</text>
</comment>
<gene>
    <name evidence="1" type="ORF">HMPREF0004_3756</name>
</gene>
<organism evidence="1 2">
    <name type="scientific">Achromobacter piechaudii ATCC 43553</name>
    <dbReference type="NCBI Taxonomy" id="742159"/>
    <lineage>
        <taxon>Bacteria</taxon>
        <taxon>Pseudomonadati</taxon>
        <taxon>Pseudomonadota</taxon>
        <taxon>Betaproteobacteria</taxon>
        <taxon>Burkholderiales</taxon>
        <taxon>Alcaligenaceae</taxon>
        <taxon>Achromobacter</taxon>
    </lineage>
</organism>
<evidence type="ECO:0000313" key="1">
    <source>
        <dbReference type="EMBL" id="EFF74910.1"/>
    </source>
</evidence>
<dbReference type="AlphaFoldDB" id="D4XE59"/>
<protein>
    <submittedName>
        <fullName evidence="1">Uncharacterized protein</fullName>
    </submittedName>
</protein>
<dbReference type="PATRIC" id="fig|742159.3.peg.4769"/>
<dbReference type="EMBL" id="ADMS01000086">
    <property type="protein sequence ID" value="EFF74910.1"/>
    <property type="molecule type" value="Genomic_DNA"/>
</dbReference>
<dbReference type="HOGENOM" id="CLU_3021236_0_0_4"/>
<accession>D4XE59</accession>
<proteinExistence type="predicted"/>
<evidence type="ECO:0000313" key="2">
    <source>
        <dbReference type="Proteomes" id="UP000004510"/>
    </source>
</evidence>
<reference evidence="2" key="1">
    <citation type="submission" date="2010-03" db="EMBL/GenBank/DDBJ databases">
        <title>Complete sequence of Mobiluncus curtisii ATCC 43063.</title>
        <authorList>
            <person name="Muzny D."/>
            <person name="Qin X."/>
            <person name="Deng J."/>
            <person name="Jiang H."/>
            <person name="Liu Y."/>
            <person name="Qu J."/>
            <person name="Song X.-Z."/>
            <person name="Zhang L."/>
            <person name="Thornton R."/>
            <person name="Coyle M."/>
            <person name="Francisco L."/>
            <person name="Jackson L."/>
            <person name="Javaid M."/>
            <person name="Korchina V."/>
            <person name="Kovar C."/>
            <person name="Mata R."/>
            <person name="Mathew T."/>
            <person name="Ngo R."/>
            <person name="Nguyen L."/>
            <person name="Nguyen N."/>
            <person name="Okwuonu G."/>
            <person name="Ongeri F."/>
            <person name="Pham C."/>
            <person name="Simmons D."/>
            <person name="Wilczek-Boney K."/>
            <person name="Hale W."/>
            <person name="Jakkamsetti A."/>
            <person name="Pham P."/>
            <person name="Ruth R."/>
            <person name="San Lucas F."/>
            <person name="Warren J."/>
            <person name="Zhang J."/>
            <person name="Zhao Z."/>
            <person name="Zhou C."/>
            <person name="Zhu D."/>
            <person name="Lee S."/>
            <person name="Bess C."/>
            <person name="Blankenburg K."/>
            <person name="Forbes L."/>
            <person name="Fu Q."/>
            <person name="Gubbala S."/>
            <person name="Hirani K."/>
            <person name="Jayaseelan J.C."/>
            <person name="Lara F."/>
            <person name="Munidasa M."/>
            <person name="Palculict T."/>
            <person name="Patil S."/>
            <person name="Pu L.-L."/>
            <person name="Saada N."/>
            <person name="Tang L."/>
            <person name="Weissenberger G."/>
            <person name="Zhu Y."/>
            <person name="Hemphill L."/>
            <person name="Shang Y."/>
            <person name="Youmans B."/>
            <person name="Ayvaz T."/>
            <person name="Ross M."/>
            <person name="Santibanez J."/>
            <person name="Aqrawi P."/>
            <person name="Gross S."/>
            <person name="Joshi V."/>
            <person name="Fowler G."/>
            <person name="Nazareth L."/>
            <person name="Reid J."/>
            <person name="Worley K."/>
            <person name="Petrosino J."/>
            <person name="Highlander S."/>
            <person name="Gibbs R."/>
            <person name="Gibbs R."/>
        </authorList>
    </citation>
    <scope>NUCLEOTIDE SEQUENCE [LARGE SCALE GENOMIC DNA]</scope>
    <source>
        <strain evidence="2">ATCC 43553</strain>
    </source>
</reference>
<sequence>MSPCCRAAAATSPYARVSCGRDGVFSLLVAAGRTYILVRIPSGCRCATGWHLWRF</sequence>
<name>D4XE59_9BURK</name>